<protein>
    <submittedName>
        <fullName evidence="2">Uncharacterized protein</fullName>
    </submittedName>
</protein>
<feature type="compositionally biased region" description="Basic residues" evidence="1">
    <location>
        <begin position="38"/>
        <end position="49"/>
    </location>
</feature>
<name>A0A6J4SDV0_9ACTN</name>
<feature type="compositionally biased region" description="Basic residues" evidence="1">
    <location>
        <begin position="1"/>
        <end position="10"/>
    </location>
</feature>
<feature type="non-terminal residue" evidence="2">
    <location>
        <position position="1"/>
    </location>
</feature>
<organism evidence="2">
    <name type="scientific">uncultured Solirubrobacteraceae bacterium</name>
    <dbReference type="NCBI Taxonomy" id="1162706"/>
    <lineage>
        <taxon>Bacteria</taxon>
        <taxon>Bacillati</taxon>
        <taxon>Actinomycetota</taxon>
        <taxon>Thermoleophilia</taxon>
        <taxon>Solirubrobacterales</taxon>
        <taxon>Solirubrobacteraceae</taxon>
        <taxon>environmental samples</taxon>
    </lineage>
</organism>
<dbReference type="EMBL" id="CADCVR010000042">
    <property type="protein sequence ID" value="CAA9489970.1"/>
    <property type="molecule type" value="Genomic_DNA"/>
</dbReference>
<dbReference type="AlphaFoldDB" id="A0A6J4SDV0"/>
<evidence type="ECO:0000256" key="1">
    <source>
        <dbReference type="SAM" id="MobiDB-lite"/>
    </source>
</evidence>
<feature type="non-terminal residue" evidence="2">
    <location>
        <position position="120"/>
    </location>
</feature>
<feature type="region of interest" description="Disordered" evidence="1">
    <location>
        <begin position="1"/>
        <end position="120"/>
    </location>
</feature>
<reference evidence="2" key="1">
    <citation type="submission" date="2020-02" db="EMBL/GenBank/DDBJ databases">
        <authorList>
            <person name="Meier V. D."/>
        </authorList>
    </citation>
    <scope>NUCLEOTIDE SEQUENCE</scope>
    <source>
        <strain evidence="2">AVDCRST_MAG53</strain>
    </source>
</reference>
<proteinExistence type="predicted"/>
<feature type="compositionally biased region" description="Low complexity" evidence="1">
    <location>
        <begin position="11"/>
        <end position="27"/>
    </location>
</feature>
<sequence length="120" mass="13040">ERLPASRRVRGPAAPGAQPRRAAGGLRRALRADPAEPHRHRGRRARRLGARRDARPTQLARSRAAGRRGGDRRGRERGARGGAGAGGPQETPRQCRGSAGLRRKDRQGGGRRGTPRRRSL</sequence>
<accession>A0A6J4SDV0</accession>
<gene>
    <name evidence="2" type="ORF">AVDCRST_MAG53-1540</name>
</gene>
<evidence type="ECO:0000313" key="2">
    <source>
        <dbReference type="EMBL" id="CAA9489970.1"/>
    </source>
</evidence>
<feature type="compositionally biased region" description="Basic and acidic residues" evidence="1">
    <location>
        <begin position="68"/>
        <end position="79"/>
    </location>
</feature>